<evidence type="ECO:0000313" key="1">
    <source>
        <dbReference type="EMBL" id="WUG97562.1"/>
    </source>
</evidence>
<protein>
    <recommendedName>
        <fullName evidence="3">KTSC domain-containing protein</fullName>
    </recommendedName>
</protein>
<accession>A0ABZ1P1J1</accession>
<name>A0ABZ1P1J1_STRVL</name>
<evidence type="ECO:0008006" key="3">
    <source>
        <dbReference type="Google" id="ProtNLM"/>
    </source>
</evidence>
<organism evidence="1 2">
    <name type="scientific">Streptomyces violaceus</name>
    <name type="common">Streptomyces venezuelae</name>
    <dbReference type="NCBI Taxonomy" id="1936"/>
    <lineage>
        <taxon>Bacteria</taxon>
        <taxon>Bacillati</taxon>
        <taxon>Actinomycetota</taxon>
        <taxon>Actinomycetes</taxon>
        <taxon>Kitasatosporales</taxon>
        <taxon>Streptomycetaceae</taxon>
        <taxon>Streptomyces</taxon>
    </lineage>
</organism>
<proteinExistence type="predicted"/>
<dbReference type="EMBL" id="CP107906">
    <property type="protein sequence ID" value="WUG97562.1"/>
    <property type="molecule type" value="Genomic_DNA"/>
</dbReference>
<gene>
    <name evidence="1" type="ORF">OHB29_33710</name>
</gene>
<reference evidence="1 2" key="1">
    <citation type="submission" date="2022-10" db="EMBL/GenBank/DDBJ databases">
        <title>The complete genomes of actinobacterial strains from the NBC collection.</title>
        <authorList>
            <person name="Joergensen T.S."/>
            <person name="Alvarez Arevalo M."/>
            <person name="Sterndorff E.B."/>
            <person name="Faurdal D."/>
            <person name="Vuksanovic O."/>
            <person name="Mourched A.-S."/>
            <person name="Charusanti P."/>
            <person name="Shaw S."/>
            <person name="Blin K."/>
            <person name="Weber T."/>
        </authorList>
    </citation>
    <scope>NUCLEOTIDE SEQUENCE [LARGE SCALE GENOMIC DNA]</scope>
    <source>
        <strain evidence="1 2">NBC_00456</strain>
    </source>
</reference>
<keyword evidence="2" id="KW-1185">Reference proteome</keyword>
<sequence length="70" mass="8313">MQRTTFREQPAAIWEFTFQGRARPFRAIDLGYGREGGREYDIHLSAPEAEWDTHRPVFDHVRDGFRSFRA</sequence>
<dbReference type="Proteomes" id="UP001341259">
    <property type="component" value="Chromosome"/>
</dbReference>
<dbReference type="RefSeq" id="WP_328344541.1">
    <property type="nucleotide sequence ID" value="NZ_CP107906.1"/>
</dbReference>
<evidence type="ECO:0000313" key="2">
    <source>
        <dbReference type="Proteomes" id="UP001341259"/>
    </source>
</evidence>